<comment type="caution">
    <text evidence="6">The sequence shown here is derived from an EMBL/GenBank/DDBJ whole genome shotgun (WGS) entry which is preliminary data.</text>
</comment>
<dbReference type="SUPFAM" id="SSF53850">
    <property type="entry name" value="Periplasmic binding protein-like II"/>
    <property type="match status" value="1"/>
</dbReference>
<proteinExistence type="inferred from homology"/>
<dbReference type="InterPro" id="IPR036390">
    <property type="entry name" value="WH_DNA-bd_sf"/>
</dbReference>
<evidence type="ECO:0000256" key="4">
    <source>
        <dbReference type="ARBA" id="ARBA00023163"/>
    </source>
</evidence>
<evidence type="ECO:0000259" key="5">
    <source>
        <dbReference type="PROSITE" id="PS50931"/>
    </source>
</evidence>
<dbReference type="EMBL" id="JBDIMF010000001">
    <property type="protein sequence ID" value="MEN2785646.1"/>
    <property type="molecule type" value="Genomic_DNA"/>
</dbReference>
<protein>
    <submittedName>
        <fullName evidence="6">LysR substrate-binding domain-containing protein</fullName>
    </submittedName>
</protein>
<evidence type="ECO:0000256" key="3">
    <source>
        <dbReference type="ARBA" id="ARBA00023125"/>
    </source>
</evidence>
<dbReference type="InterPro" id="IPR005119">
    <property type="entry name" value="LysR_subst-bd"/>
</dbReference>
<feature type="domain" description="HTH lysR-type" evidence="5">
    <location>
        <begin position="5"/>
        <end position="62"/>
    </location>
</feature>
<evidence type="ECO:0000256" key="1">
    <source>
        <dbReference type="ARBA" id="ARBA00009437"/>
    </source>
</evidence>
<gene>
    <name evidence="6" type="ORF">ABC969_04330</name>
</gene>
<reference evidence="6 7" key="1">
    <citation type="submission" date="2024-05" db="EMBL/GenBank/DDBJ databases">
        <authorList>
            <person name="Liu Q."/>
            <person name="Xin Y.-H."/>
        </authorList>
    </citation>
    <scope>NUCLEOTIDE SEQUENCE [LARGE SCALE GENOMIC DNA]</scope>
    <source>
        <strain evidence="6 7">CGMCC 1.15349</strain>
    </source>
</reference>
<dbReference type="Pfam" id="PF03466">
    <property type="entry name" value="LysR_substrate"/>
    <property type="match status" value="1"/>
</dbReference>
<dbReference type="PANTHER" id="PTHR30537:SF74">
    <property type="entry name" value="HTH-TYPE TRANSCRIPTIONAL REGULATOR TRPI"/>
    <property type="match status" value="1"/>
</dbReference>
<accession>A0ABU9XP90</accession>
<dbReference type="Proteomes" id="UP001404104">
    <property type="component" value="Unassembled WGS sequence"/>
</dbReference>
<comment type="similarity">
    <text evidence="1">Belongs to the LysR transcriptional regulatory family.</text>
</comment>
<organism evidence="6 7">
    <name type="scientific">Sphingomonas qilianensis</name>
    <dbReference type="NCBI Taxonomy" id="1736690"/>
    <lineage>
        <taxon>Bacteria</taxon>
        <taxon>Pseudomonadati</taxon>
        <taxon>Pseudomonadota</taxon>
        <taxon>Alphaproteobacteria</taxon>
        <taxon>Sphingomonadales</taxon>
        <taxon>Sphingomonadaceae</taxon>
        <taxon>Sphingomonas</taxon>
    </lineage>
</organism>
<dbReference type="RefSeq" id="WP_345863209.1">
    <property type="nucleotide sequence ID" value="NZ_JBDIMF010000001.1"/>
</dbReference>
<dbReference type="Gene3D" id="3.40.190.10">
    <property type="entry name" value="Periplasmic binding protein-like II"/>
    <property type="match status" value="2"/>
</dbReference>
<dbReference type="Gene3D" id="1.10.10.10">
    <property type="entry name" value="Winged helix-like DNA-binding domain superfamily/Winged helix DNA-binding domain"/>
    <property type="match status" value="1"/>
</dbReference>
<dbReference type="InterPro" id="IPR036388">
    <property type="entry name" value="WH-like_DNA-bd_sf"/>
</dbReference>
<dbReference type="InterPro" id="IPR000847">
    <property type="entry name" value="LysR_HTH_N"/>
</dbReference>
<evidence type="ECO:0000256" key="2">
    <source>
        <dbReference type="ARBA" id="ARBA00023015"/>
    </source>
</evidence>
<dbReference type="PANTHER" id="PTHR30537">
    <property type="entry name" value="HTH-TYPE TRANSCRIPTIONAL REGULATOR"/>
    <property type="match status" value="1"/>
</dbReference>
<keyword evidence="3" id="KW-0238">DNA-binding</keyword>
<dbReference type="Pfam" id="PF00126">
    <property type="entry name" value="HTH_1"/>
    <property type="match status" value="1"/>
</dbReference>
<dbReference type="SUPFAM" id="SSF46785">
    <property type="entry name" value="Winged helix' DNA-binding domain"/>
    <property type="match status" value="1"/>
</dbReference>
<name>A0ABU9XP90_9SPHN</name>
<evidence type="ECO:0000313" key="7">
    <source>
        <dbReference type="Proteomes" id="UP001404104"/>
    </source>
</evidence>
<keyword evidence="2" id="KW-0805">Transcription regulation</keyword>
<keyword evidence="4" id="KW-0804">Transcription</keyword>
<dbReference type="CDD" id="cd08432">
    <property type="entry name" value="PBP2_GcdR_TrpI_HvrB_AmpR_like"/>
    <property type="match status" value="1"/>
</dbReference>
<sequence>MRHLPPLSAVRVFEAAARHENFTSAAAELGMTQAAVSYQIKSLEQRLGAPLFRREKKRVVLTDAGRRAGAQVSHAFDGLDAAFAGIRAEGSALLTVSTSTTFANTWFAWRLGSFQMAHPDMAVRLHTSDAVTDFAADDVDCAVRSGLGVWPGLISERLVPIDFTPMCSPQFLARHGGGLTPDDVHHLPVIGPEDPWWPVWLAGAGSTPPGPPRRGVRLDSQALEGNAAIAGQGIALLTPFFWRNDLESGRLVRPFAHVATQGFAYWLVYPEHRRLVPKIRQFRDWLLREIAGDFADTMARTEPRC</sequence>
<dbReference type="PROSITE" id="PS50931">
    <property type="entry name" value="HTH_LYSR"/>
    <property type="match status" value="1"/>
</dbReference>
<dbReference type="PRINTS" id="PR00039">
    <property type="entry name" value="HTHLYSR"/>
</dbReference>
<dbReference type="InterPro" id="IPR058163">
    <property type="entry name" value="LysR-type_TF_proteobact-type"/>
</dbReference>
<evidence type="ECO:0000313" key="6">
    <source>
        <dbReference type="EMBL" id="MEN2785646.1"/>
    </source>
</evidence>
<keyword evidence="7" id="KW-1185">Reference proteome</keyword>